<evidence type="ECO:0000256" key="1">
    <source>
        <dbReference type="ARBA" id="ARBA00022679"/>
    </source>
</evidence>
<keyword evidence="1 4" id="KW-0808">Transferase</keyword>
<dbReference type="GO" id="GO:0019205">
    <property type="term" value="F:nucleobase-containing compound kinase activity"/>
    <property type="evidence" value="ECO:0007669"/>
    <property type="project" value="InterPro"/>
</dbReference>
<evidence type="ECO:0000256" key="3">
    <source>
        <dbReference type="ARBA" id="ARBA00022777"/>
    </source>
</evidence>
<dbReference type="HAMAP" id="MF_00235">
    <property type="entry name" value="Adenylate_kinase_Adk"/>
    <property type="match status" value="1"/>
</dbReference>
<reference evidence="5" key="3">
    <citation type="submission" date="2025-09" db="UniProtKB">
        <authorList>
            <consortium name="Ensembl"/>
        </authorList>
    </citation>
    <scope>IDENTIFICATION</scope>
</reference>
<dbReference type="Ensembl" id="ENSLACT00000011030.1">
    <property type="protein sequence ID" value="ENSLACP00000010949.1"/>
    <property type="gene ID" value="ENSLACG00000009633.1"/>
</dbReference>
<proteinExistence type="inferred from homology"/>
<dbReference type="Gene3D" id="3.40.50.300">
    <property type="entry name" value="P-loop containing nucleotide triphosphate hydrolases"/>
    <property type="match status" value="1"/>
</dbReference>
<accession>H3AMS8</accession>
<keyword evidence="3 4" id="KW-0418">Kinase</keyword>
<dbReference type="InterPro" id="IPR027417">
    <property type="entry name" value="P-loop_NTPase"/>
</dbReference>
<keyword evidence="6" id="KW-1185">Reference proteome</keyword>
<reference evidence="6" key="1">
    <citation type="submission" date="2011-08" db="EMBL/GenBank/DDBJ databases">
        <title>The draft genome of Latimeria chalumnae.</title>
        <authorList>
            <person name="Di Palma F."/>
            <person name="Alfoldi J."/>
            <person name="Johnson J."/>
            <person name="Berlin A."/>
            <person name="Gnerre S."/>
            <person name="Jaffe D."/>
            <person name="MacCallum I."/>
            <person name="Young S."/>
            <person name="Walker B.J."/>
            <person name="Lander E."/>
            <person name="Lindblad-Toh K."/>
        </authorList>
    </citation>
    <scope>NUCLEOTIDE SEQUENCE [LARGE SCALE GENOMIC DNA]</scope>
    <source>
        <strain evidence="6">Wild caught</strain>
    </source>
</reference>
<evidence type="ECO:0000256" key="4">
    <source>
        <dbReference type="RuleBase" id="RU003330"/>
    </source>
</evidence>
<dbReference type="GO" id="GO:0006139">
    <property type="term" value="P:nucleobase-containing compound metabolic process"/>
    <property type="evidence" value="ECO:0007669"/>
    <property type="project" value="InterPro"/>
</dbReference>
<comment type="similarity">
    <text evidence="4">Belongs to the adenylate kinase family.</text>
</comment>
<evidence type="ECO:0000313" key="6">
    <source>
        <dbReference type="Proteomes" id="UP000008672"/>
    </source>
</evidence>
<dbReference type="AlphaFoldDB" id="H3AMS8"/>
<dbReference type="CDD" id="cd01428">
    <property type="entry name" value="ADK"/>
    <property type="match status" value="1"/>
</dbReference>
<dbReference type="Pfam" id="PF00406">
    <property type="entry name" value="ADK"/>
    <property type="match status" value="1"/>
</dbReference>
<dbReference type="PRINTS" id="PR00094">
    <property type="entry name" value="ADENYLTKNASE"/>
</dbReference>
<dbReference type="Proteomes" id="UP000008672">
    <property type="component" value="Unassembled WGS sequence"/>
</dbReference>
<dbReference type="OMA" id="IHHISIG"/>
<evidence type="ECO:0000256" key="2">
    <source>
        <dbReference type="ARBA" id="ARBA00022741"/>
    </source>
</evidence>
<dbReference type="GO" id="GO:0005524">
    <property type="term" value="F:ATP binding"/>
    <property type="evidence" value="ECO:0007669"/>
    <property type="project" value="InterPro"/>
</dbReference>
<dbReference type="PANTHER" id="PTHR23359">
    <property type="entry name" value="NUCLEOTIDE KINASE"/>
    <property type="match status" value="1"/>
</dbReference>
<dbReference type="EMBL" id="AFYH01097360">
    <property type="status" value="NOT_ANNOTATED_CDS"/>
    <property type="molecule type" value="Genomic_DNA"/>
</dbReference>
<dbReference type="STRING" id="7897.ENSLACP00000010949"/>
<dbReference type="GeneTree" id="ENSGT00940000155917"/>
<reference evidence="5" key="2">
    <citation type="submission" date="2025-08" db="UniProtKB">
        <authorList>
            <consortium name="Ensembl"/>
        </authorList>
    </citation>
    <scope>IDENTIFICATION</scope>
</reference>
<keyword evidence="2" id="KW-0547">Nucleotide-binding</keyword>
<evidence type="ECO:0000313" key="5">
    <source>
        <dbReference type="Ensembl" id="ENSLACP00000010949.1"/>
    </source>
</evidence>
<protein>
    <submittedName>
        <fullName evidence="5">Uncharacterized protein</fullName>
    </submittedName>
</protein>
<sequence length="171" mass="19244">QKLEGSQVILRSGGPGSGKGTQCEKLVSKYELTHLSTGDLLRSELAFDTERSKLIQDIMERGELVPLDIVLGLLKEAMVASLYGTQGFLIDGYPREVKLGQEFEKKIAEPSLVLFMDCSAETMTKRLIKRSQANDCIGDNTETIRKRVETYYNSIEPVIAYYEKKNILYKV</sequence>
<dbReference type="HOGENOM" id="CLU_032354_0_3_1"/>
<name>H3AMS8_LATCH</name>
<dbReference type="eggNOG" id="KOG3079">
    <property type="taxonomic scope" value="Eukaryota"/>
</dbReference>
<organism evidence="5 6">
    <name type="scientific">Latimeria chalumnae</name>
    <name type="common">Coelacanth</name>
    <dbReference type="NCBI Taxonomy" id="7897"/>
    <lineage>
        <taxon>Eukaryota</taxon>
        <taxon>Metazoa</taxon>
        <taxon>Chordata</taxon>
        <taxon>Craniata</taxon>
        <taxon>Vertebrata</taxon>
        <taxon>Euteleostomi</taxon>
        <taxon>Coelacanthiformes</taxon>
        <taxon>Coelacanthidae</taxon>
        <taxon>Latimeria</taxon>
    </lineage>
</organism>
<dbReference type="SUPFAM" id="SSF52540">
    <property type="entry name" value="P-loop containing nucleoside triphosphate hydrolases"/>
    <property type="match status" value="1"/>
</dbReference>
<dbReference type="InParanoid" id="H3AMS8"/>
<dbReference type="InterPro" id="IPR000850">
    <property type="entry name" value="Adenylat/UMP-CMP_kin"/>
</dbReference>